<dbReference type="CDD" id="cd01166">
    <property type="entry name" value="KdgK"/>
    <property type="match status" value="1"/>
</dbReference>
<name>A0ABP8E0Z1_9MICO</name>
<evidence type="ECO:0000256" key="1">
    <source>
        <dbReference type="ARBA" id="ARBA00010688"/>
    </source>
</evidence>
<evidence type="ECO:0000256" key="3">
    <source>
        <dbReference type="ARBA" id="ARBA00022777"/>
    </source>
</evidence>
<evidence type="ECO:0000313" key="5">
    <source>
        <dbReference type="EMBL" id="GAA4265870.1"/>
    </source>
</evidence>
<dbReference type="Gene3D" id="3.40.1190.20">
    <property type="match status" value="1"/>
</dbReference>
<accession>A0ABP8E0Z1</accession>
<dbReference type="GO" id="GO:0016301">
    <property type="term" value="F:kinase activity"/>
    <property type="evidence" value="ECO:0007669"/>
    <property type="project" value="UniProtKB-KW"/>
</dbReference>
<keyword evidence="6" id="KW-1185">Reference proteome</keyword>
<gene>
    <name evidence="5" type="ORF">GCM10022256_14820</name>
</gene>
<keyword evidence="2" id="KW-0808">Transferase</keyword>
<comment type="caution">
    <text evidence="5">The sequence shown here is derived from an EMBL/GenBank/DDBJ whole genome shotgun (WGS) entry which is preliminary data.</text>
</comment>
<reference evidence="6" key="1">
    <citation type="journal article" date="2019" name="Int. J. Syst. Evol. Microbiol.">
        <title>The Global Catalogue of Microorganisms (GCM) 10K type strain sequencing project: providing services to taxonomists for standard genome sequencing and annotation.</title>
        <authorList>
            <consortium name="The Broad Institute Genomics Platform"/>
            <consortium name="The Broad Institute Genome Sequencing Center for Infectious Disease"/>
            <person name="Wu L."/>
            <person name="Ma J."/>
        </authorList>
    </citation>
    <scope>NUCLEOTIDE SEQUENCE [LARGE SCALE GENOMIC DNA]</scope>
    <source>
        <strain evidence="6">JCM 17442</strain>
    </source>
</reference>
<dbReference type="PANTHER" id="PTHR43320">
    <property type="entry name" value="SUGAR KINASE"/>
    <property type="match status" value="1"/>
</dbReference>
<sequence length="319" mass="33317">MNTAKVASVGEALTVLVPEVPGALESCETFVRSIGGAELNVAVGLSTRGVPAALLTRVGDDGFGRHVVDELTRHGVDVSAVEVDPARSTGLYVKEVGGASEHPFDLGRATSRMHYYRQGSAGSALSPSYLERPEVRAVVDGAVLVHLTGITAALSDSARDLCLALVAEPRGERLLSFDLNWRPRLWAGREAEGVRLLGDLARAADVVLLGAEEARTVFSSDDPDELRAILPEPRVIVLKDDENAATAFDGEVRYDVPALRVDVVEAIGAGDAFAAGFLGALVSGRGVREAVQEAHGLAVIALASHGDHVGPADGAPRAP</sequence>
<protein>
    <submittedName>
        <fullName evidence="5">Sugar kinase</fullName>
    </submittedName>
</protein>
<dbReference type="SUPFAM" id="SSF53613">
    <property type="entry name" value="Ribokinase-like"/>
    <property type="match status" value="1"/>
</dbReference>
<proteinExistence type="inferred from homology"/>
<dbReference type="Pfam" id="PF00294">
    <property type="entry name" value="PfkB"/>
    <property type="match status" value="1"/>
</dbReference>
<evidence type="ECO:0000256" key="2">
    <source>
        <dbReference type="ARBA" id="ARBA00022679"/>
    </source>
</evidence>
<keyword evidence="3 5" id="KW-0418">Kinase</keyword>
<dbReference type="InterPro" id="IPR011611">
    <property type="entry name" value="PfkB_dom"/>
</dbReference>
<comment type="similarity">
    <text evidence="1">Belongs to the carbohydrate kinase PfkB family.</text>
</comment>
<feature type="domain" description="Carbohydrate kinase PfkB" evidence="4">
    <location>
        <begin position="4"/>
        <end position="307"/>
    </location>
</feature>
<dbReference type="EMBL" id="BAABAU010000001">
    <property type="protein sequence ID" value="GAA4265870.1"/>
    <property type="molecule type" value="Genomic_DNA"/>
</dbReference>
<evidence type="ECO:0000259" key="4">
    <source>
        <dbReference type="Pfam" id="PF00294"/>
    </source>
</evidence>
<dbReference type="InterPro" id="IPR052700">
    <property type="entry name" value="Carb_kinase_PfkB-like"/>
</dbReference>
<dbReference type="Proteomes" id="UP001501594">
    <property type="component" value="Unassembled WGS sequence"/>
</dbReference>
<evidence type="ECO:0000313" key="6">
    <source>
        <dbReference type="Proteomes" id="UP001501594"/>
    </source>
</evidence>
<dbReference type="RefSeq" id="WP_344794604.1">
    <property type="nucleotide sequence ID" value="NZ_BAABAU010000001.1"/>
</dbReference>
<dbReference type="InterPro" id="IPR029056">
    <property type="entry name" value="Ribokinase-like"/>
</dbReference>
<dbReference type="PANTHER" id="PTHR43320:SF2">
    <property type="entry name" value="2-DEHYDRO-3-DEOXYGLUCONOKINASE_2-DEHYDRO-3-DEOXYGALACTONOKINASE"/>
    <property type="match status" value="1"/>
</dbReference>
<organism evidence="5 6">
    <name type="scientific">Frondihabitans peucedani</name>
    <dbReference type="NCBI Taxonomy" id="598626"/>
    <lineage>
        <taxon>Bacteria</taxon>
        <taxon>Bacillati</taxon>
        <taxon>Actinomycetota</taxon>
        <taxon>Actinomycetes</taxon>
        <taxon>Micrococcales</taxon>
        <taxon>Microbacteriaceae</taxon>
        <taxon>Frondihabitans</taxon>
    </lineage>
</organism>